<dbReference type="Gene3D" id="2.60.40.10">
    <property type="entry name" value="Immunoglobulins"/>
    <property type="match status" value="15"/>
</dbReference>
<dbReference type="GO" id="GO:0051607">
    <property type="term" value="P:defense response to virus"/>
    <property type="evidence" value="ECO:0007669"/>
    <property type="project" value="UniProtKB-KW"/>
</dbReference>
<feature type="compositionally biased region" description="Basic and acidic residues" evidence="31">
    <location>
        <begin position="749"/>
        <end position="761"/>
    </location>
</feature>
<evidence type="ECO:0000256" key="22">
    <source>
        <dbReference type="ARBA" id="ARBA00055421"/>
    </source>
</evidence>
<dbReference type="Proteomes" id="UP001166674">
    <property type="component" value="Unassembled WGS sequence"/>
</dbReference>
<feature type="domain" description="Fibronectin type-III" evidence="33">
    <location>
        <begin position="1328"/>
        <end position="1421"/>
    </location>
</feature>
<reference evidence="34" key="1">
    <citation type="submission" date="2020-03" db="EMBL/GenBank/DDBJ databases">
        <title>Studies in the Genomics of Life Span.</title>
        <authorList>
            <person name="Glass D."/>
        </authorList>
    </citation>
    <scope>NUCLEOTIDE SEQUENCE</scope>
    <source>
        <strain evidence="34">SUZIE</strain>
        <tissue evidence="34">Muscle</tissue>
    </source>
</reference>
<feature type="domain" description="Fibronectin type-III" evidence="33">
    <location>
        <begin position="1427"/>
        <end position="1522"/>
    </location>
</feature>
<evidence type="ECO:0000256" key="21">
    <source>
        <dbReference type="ARBA" id="ARBA00054089"/>
    </source>
</evidence>
<keyword evidence="13" id="KW-0051">Antiviral defense</keyword>
<dbReference type="PROSITE" id="PS50835">
    <property type="entry name" value="IG_LIKE"/>
    <property type="match status" value="3"/>
</dbReference>
<dbReference type="CDD" id="cd00063">
    <property type="entry name" value="FN3"/>
    <property type="match status" value="5"/>
</dbReference>
<evidence type="ECO:0000256" key="2">
    <source>
        <dbReference type="ARBA" id="ARBA00005399"/>
    </source>
</evidence>
<dbReference type="GO" id="GO:0031430">
    <property type="term" value="C:M band"/>
    <property type="evidence" value="ECO:0007669"/>
    <property type="project" value="UniProtKB-SubCell"/>
</dbReference>
<comment type="similarity">
    <text evidence="2">Belongs to the type II cytokine receptor family.</text>
</comment>
<feature type="region of interest" description="Disordered" evidence="31">
    <location>
        <begin position="171"/>
        <end position="192"/>
    </location>
</feature>
<evidence type="ECO:0000256" key="12">
    <source>
        <dbReference type="ARBA" id="ARBA00023054"/>
    </source>
</evidence>
<keyword evidence="4" id="KW-1003">Cell membrane</keyword>
<keyword evidence="17" id="KW-0325">Glycoprotein</keyword>
<dbReference type="Pfam" id="PF00041">
    <property type="entry name" value="fn3"/>
    <property type="match status" value="5"/>
</dbReference>
<feature type="region of interest" description="Disordered" evidence="31">
    <location>
        <begin position="749"/>
        <end position="776"/>
    </location>
</feature>
<evidence type="ECO:0000256" key="16">
    <source>
        <dbReference type="ARBA" id="ARBA00023170"/>
    </source>
</evidence>
<dbReference type="SMART" id="SM00060">
    <property type="entry name" value="FN3"/>
    <property type="match status" value="6"/>
</dbReference>
<evidence type="ECO:0000256" key="10">
    <source>
        <dbReference type="ARBA" id="ARBA00022843"/>
    </source>
</evidence>
<keyword evidence="8" id="KW-0732">Signal</keyword>
<dbReference type="InterPro" id="IPR003961">
    <property type="entry name" value="FN3_dom"/>
</dbReference>
<dbReference type="FunFam" id="2.60.40.10:FF:000029">
    <property type="entry name" value="Myomesin 1"/>
    <property type="match status" value="3"/>
</dbReference>
<dbReference type="FunFam" id="2.60.40.10:FF:000124">
    <property type="entry name" value="Myomesin 1"/>
    <property type="match status" value="1"/>
</dbReference>
<feature type="domain" description="Fibronectin type-III" evidence="33">
    <location>
        <begin position="1529"/>
        <end position="1624"/>
    </location>
</feature>
<evidence type="ECO:0000256" key="8">
    <source>
        <dbReference type="ARBA" id="ARBA00022729"/>
    </source>
</evidence>
<dbReference type="Pfam" id="PF07004">
    <property type="entry name" value="SHIPPO-rpt"/>
    <property type="match status" value="2"/>
</dbReference>
<evidence type="ECO:0000256" key="13">
    <source>
        <dbReference type="ARBA" id="ARBA00023118"/>
    </source>
</evidence>
<comment type="function">
    <text evidence="20">May link the intermediate filament cytoskeleton to the M-disk of the myofibrils in striated muscle.</text>
</comment>
<evidence type="ECO:0000256" key="23">
    <source>
        <dbReference type="ARBA" id="ARBA00066090"/>
    </source>
</evidence>
<evidence type="ECO:0000256" key="14">
    <source>
        <dbReference type="ARBA" id="ARBA00023136"/>
    </source>
</evidence>
<dbReference type="SUPFAM" id="SSF48726">
    <property type="entry name" value="Immunoglobulin"/>
    <property type="match status" value="3"/>
</dbReference>
<keyword evidence="6" id="KW-0597">Phosphoprotein</keyword>
<evidence type="ECO:0000256" key="18">
    <source>
        <dbReference type="ARBA" id="ARBA00023319"/>
    </source>
</evidence>
<accession>A0AA41N1J7</accession>
<evidence type="ECO:0000256" key="30">
    <source>
        <dbReference type="ARBA" id="ARBA00082261"/>
    </source>
</evidence>
<evidence type="ECO:0000259" key="33">
    <source>
        <dbReference type="PROSITE" id="PS50853"/>
    </source>
</evidence>
<keyword evidence="5" id="KW-0963">Cytoplasm</keyword>
<evidence type="ECO:0000256" key="31">
    <source>
        <dbReference type="SAM" id="MobiDB-lite"/>
    </source>
</evidence>
<sequence>MAQIGDNLGGPAQPVVQDDLPGPGFYNVIHKSPVFNSVSLSKKGTCTFPSMSARLGTVISKYPAANAYTIPSDFISKKDFSNSCSSMFQSPSFMKVLKSETPAPNHYNASLSCCKQKNNVSARAGFVSKTQRGSFTVPETGPAPGHYDINESFVKQSPKTLMSCFKSKTDRGLKLTSTGPGPGYYNPNDHTRVPKKTHIPKNPMLNFSAQPLPLPPKPPLPGPGQYEIVDYAGPPKHFISSASFVSNTSRWTAGPTQPGLPGPGSPRLSPPRNVTLLSQNFSVYLTWLPGLGNPQNVTYFVAYQSSPIPRRWQKVGKCAGTRALECPLMCLKKQDLYNKFKARVQAASASARSPWVESRYLDYLFEVEPASPILVFTQTERFLRVNATFQLPPCTPALDLKYEVELWKDGTRNKTLFPATPYGQPVQVPLQPATSGCYCLSARTIYTFVSLKYSNFSAPVCFFLNTPAPMAEDAAHLLQHVKFQSINFENILTWDSGPGSAGDTVYSVEYKTYGQSRWLAKAGCQGITRKSCNLTLETGNFTEPYYARVTAISPGGRSATKMTDRFNSLQHTTIKPPDVTCVPKVRSIQMIVHPSPTPIYAGDGHQLTLEEIYDLFYRLELQVNQTYHMHLGGKQREYEFLGLTPDTEFLGTITILVPTWSKESAPYVCRVKTLPDRTWAYSFSGAILFSMGFLVAVLCYLSYRYVTKLPVPPNSLVSRRSVAMTLPHSPGSVGEPRPPQAVQVHRLERRQEEEHKEERQQSLHMGSSVSRRTFRSSEEEHQFSAADYALAAALALTASSEVSWEAQLRRQTSAVELEERGQKRVGFGNDWEKTEVAFLRTQRLLRQRRDRKALRLRTEEKVQEAKELRELCSGRGPWFWIPLRSHAVWEHATVLLTCTVQASPPPQVTWYKDDMRIDPRLFPAGKYRIVNNYGLLTLEIRRCTIEDSATYTVMVKNAYGQASSFAKVLVRTYLGKEAGFDSEIFKRWMSGPGVEFTSVLKPVFAREKEPFSLSCLFSEDMLDAEQNIQWFRDGRLLRSSGRRQILYADRKASLQVSCAYKEDEGLYTVRVPSPFGPREQSTYVFVRDATAENPGAPGSPLNVKCLHVNRDCLILTWTPPSDTRGNPITGYSIERCQGDSSEWVPCHEAPGGTCRCPVQGLEEGQRYRFRVRAISRAGSSLPSKASEVIITGDHDAAQRKTEIPFDLGSKITVSLDDFEDAVTIPSPPTNVHASEIREAYVVLGWEEPRPRGKAPLTYSLEKSVIGSGTWEAIGSETPVKSPRFALLDLEKGKSYVFRVRAMNQYGMSDPSEPSEPITLRGKSATLPPPAQVQAFRDTQTSVSLVWDPVNGGTELLGYYIYSREVGSSEWQTVNNKPIQDSRFTVPGLRTGREYEFCVRSVSEAGVGESSASTGPIRVKQALATPSAPYDFALLNCGKNEMVIGWKPPARRGGGKILGYFLDQHDSEEPDWHPVNQQLLPSRVCKVSDLREGHFYEFRGRAANWAGVGELSAPSSLFECKEWTMPQPGPPYDVQVSEVRATSLMLRWEPPLYTGAGPVTGYRISVQEEGSEEWKPITADPISGTHFRVCDLQPGKRYMFQVQAINSAGLGQPSLPTDPVLLEEKPDAHEIEVGVDEEGHVYLAFEAPEAPDSSEFQWSKDYKGPPDPQRVEVKDEVNRSKVILKEPDLEDLGTYSVVVTDADEDISASHTLTEEELNRLKKLSHEIRNPVIKLISGWNIDILEQGEVRLWLEVEKLSPAAELHLIFNQKEIFSSPNRKINFDREKGLVEVIIQHLSEEDKGSYTAQLQDGKAKNQITLALVDDDFDKLLRKADAKRRDWKRKQGPYFQDPLQWKITEDCQVLLTCKANEKTLGKYLQSTGLAVESRVYRRLPDSKGLFSNQRGTGWVTNTKKETRFQWFFQRRETPDGQYDPQTGEGYILIEEASASCSRPRPSLSKEDQGVYRAVVSDERGEDDTILDLTGEALDAVFTELGRIGALSATPLKIQGTEEGIRIFSKVKYYNVDYMKTTWFHKDKRLESGDRIRAGTTLDEIWLHILDPKDSDKGKYSLEIAAGKEVRQLSVDLSGQAFDDALAEHQRLKALAIIERNRAKVVRGLPDVATIMEDKTLCLTCVISGDPAPEISWLKNDQPVTFLDRYRMEVKGAEVTITIEKVNSEDSGRYGVFVKNKYGSETGQVTISVFKHGDEPKELKKM</sequence>
<dbReference type="InterPro" id="IPR036179">
    <property type="entry name" value="Ig-like_dom_sf"/>
</dbReference>
<evidence type="ECO:0000313" key="35">
    <source>
        <dbReference type="Proteomes" id="UP001166674"/>
    </source>
</evidence>
<comment type="caution">
    <text evidence="34">The sequence shown here is derived from an EMBL/GenBank/DDBJ whole genome shotgun (WGS) entry which is preliminary data.</text>
</comment>
<keyword evidence="12" id="KW-0175">Coiled coil</keyword>
<dbReference type="InterPro" id="IPR036116">
    <property type="entry name" value="FN3_sf"/>
</dbReference>
<comment type="subunit">
    <text evidence="23">Heterodimer with IL10RB.</text>
</comment>
<evidence type="ECO:0000256" key="1">
    <source>
        <dbReference type="ARBA" id="ARBA00004251"/>
    </source>
</evidence>
<keyword evidence="11" id="KW-1133">Transmembrane helix</keyword>
<evidence type="ECO:0000256" key="20">
    <source>
        <dbReference type="ARBA" id="ARBA00053644"/>
    </source>
</evidence>
<evidence type="ECO:0000313" key="34">
    <source>
        <dbReference type="EMBL" id="MBZ3882078.1"/>
    </source>
</evidence>
<dbReference type="GO" id="GO:0042803">
    <property type="term" value="F:protein homodimerization activity"/>
    <property type="evidence" value="ECO:0007669"/>
    <property type="project" value="UniProtKB-ARBA"/>
</dbReference>
<dbReference type="FunFam" id="2.60.40.10:FF:001357">
    <property type="entry name" value="Interferon lambda receptor 1"/>
    <property type="match status" value="1"/>
</dbReference>
<feature type="compositionally biased region" description="Polar residues" evidence="31">
    <location>
        <begin position="762"/>
        <end position="771"/>
    </location>
</feature>
<dbReference type="SUPFAM" id="SSF49265">
    <property type="entry name" value="Fibronectin type III"/>
    <property type="match status" value="5"/>
</dbReference>
<dbReference type="GO" id="GO:0005886">
    <property type="term" value="C:plasma membrane"/>
    <property type="evidence" value="ECO:0007669"/>
    <property type="project" value="UniProtKB-SubCell"/>
</dbReference>
<evidence type="ECO:0000256" key="27">
    <source>
        <dbReference type="ARBA" id="ARBA00077895"/>
    </source>
</evidence>
<feature type="domain" description="Ig-like" evidence="32">
    <location>
        <begin position="992"/>
        <end position="1071"/>
    </location>
</feature>
<evidence type="ECO:0000256" key="25">
    <source>
        <dbReference type="ARBA" id="ARBA00071819"/>
    </source>
</evidence>
<dbReference type="FunFam" id="2.60.40.10:FF:000348">
    <property type="entry name" value="Interleukin 20 receptor subunit alpha"/>
    <property type="match status" value="1"/>
</dbReference>
<dbReference type="PRINTS" id="PR00014">
    <property type="entry name" value="FNTYPEIII"/>
</dbReference>
<dbReference type="InterPro" id="IPR050964">
    <property type="entry name" value="Striated_Muscle_Regulatory"/>
</dbReference>
<evidence type="ECO:0000256" key="7">
    <source>
        <dbReference type="ARBA" id="ARBA00022692"/>
    </source>
</evidence>
<evidence type="ECO:0000256" key="17">
    <source>
        <dbReference type="ARBA" id="ARBA00023180"/>
    </source>
</evidence>
<feature type="domain" description="Ig-like" evidence="32">
    <location>
        <begin position="877"/>
        <end position="969"/>
    </location>
</feature>
<comment type="subunit">
    <text evidence="3">Homodimer.</text>
</comment>
<keyword evidence="7" id="KW-0812">Transmembrane</keyword>
<dbReference type="GO" id="GO:0004896">
    <property type="term" value="F:cytokine receptor activity"/>
    <property type="evidence" value="ECO:0007669"/>
    <property type="project" value="UniProtKB-ARBA"/>
</dbReference>
<feature type="domain" description="Fibronectin type-III" evidence="33">
    <location>
        <begin position="1099"/>
        <end position="1194"/>
    </location>
</feature>
<keyword evidence="16" id="KW-0675">Receptor</keyword>
<feature type="domain" description="Ig-like" evidence="32">
    <location>
        <begin position="2110"/>
        <end position="2199"/>
    </location>
</feature>
<dbReference type="FunFam" id="2.60.40.10:FF:000134">
    <property type="entry name" value="Myomesin 1"/>
    <property type="match status" value="1"/>
</dbReference>
<dbReference type="EMBL" id="JAATJV010380400">
    <property type="protein sequence ID" value="MBZ3882078.1"/>
    <property type="molecule type" value="Genomic_DNA"/>
</dbReference>
<dbReference type="Pfam" id="PF07679">
    <property type="entry name" value="I-set"/>
    <property type="match status" value="3"/>
</dbReference>
<gene>
    <name evidence="34" type="ORF">SUZIE_166135</name>
</gene>
<dbReference type="SMART" id="SM00409">
    <property type="entry name" value="IG"/>
    <property type="match status" value="4"/>
</dbReference>
<dbReference type="FunFam" id="2.60.40.10:FF:001465">
    <property type="entry name" value="Interleukin-22 receptor subunit alpha-1"/>
    <property type="match status" value="1"/>
</dbReference>
<evidence type="ECO:0000259" key="32">
    <source>
        <dbReference type="PROSITE" id="PS50835"/>
    </source>
</evidence>
<evidence type="ECO:0000256" key="3">
    <source>
        <dbReference type="ARBA" id="ARBA00011738"/>
    </source>
</evidence>
<evidence type="ECO:0000256" key="5">
    <source>
        <dbReference type="ARBA" id="ARBA00022490"/>
    </source>
</evidence>
<dbReference type="Pfam" id="PF01108">
    <property type="entry name" value="Tissue_fac"/>
    <property type="match status" value="2"/>
</dbReference>
<dbReference type="FunFam" id="2.60.40.10:FF:000745">
    <property type="entry name" value="Myomesin 3"/>
    <property type="match status" value="1"/>
</dbReference>
<dbReference type="FunFam" id="2.60.40.10:FF:000197">
    <property type="entry name" value="Myomesin 1"/>
    <property type="match status" value="1"/>
</dbReference>
<dbReference type="FunFam" id="2.60.40.10:FF:000233">
    <property type="entry name" value="Myomesin 1"/>
    <property type="match status" value="1"/>
</dbReference>
<proteinExistence type="inferred from homology"/>
<dbReference type="SMART" id="SM00408">
    <property type="entry name" value="IGc2"/>
    <property type="match status" value="3"/>
</dbReference>
<dbReference type="InterPro" id="IPR013098">
    <property type="entry name" value="Ig_I-set"/>
</dbReference>
<keyword evidence="10" id="KW-0832">Ubl conjugation</keyword>
<keyword evidence="15" id="KW-1015">Disulfide bond</keyword>
<evidence type="ECO:0000256" key="29">
    <source>
        <dbReference type="ARBA" id="ARBA00081807"/>
    </source>
</evidence>
<dbReference type="FunFam" id="2.60.40.10:FF:001235">
    <property type="entry name" value="Interferon lambda receptor 1"/>
    <property type="match status" value="1"/>
</dbReference>
<evidence type="ECO:0000256" key="9">
    <source>
        <dbReference type="ARBA" id="ARBA00022737"/>
    </source>
</evidence>
<evidence type="ECO:0000256" key="4">
    <source>
        <dbReference type="ARBA" id="ARBA00022475"/>
    </source>
</evidence>
<evidence type="ECO:0000256" key="28">
    <source>
        <dbReference type="ARBA" id="ARBA00080949"/>
    </source>
</evidence>
<protein>
    <recommendedName>
        <fullName evidence="26">Interferon lambda receptor 1</fullName>
    </recommendedName>
    <alternativeName>
        <fullName evidence="27">Cytokine receptor class-II member 12</fullName>
    </alternativeName>
    <alternativeName>
        <fullName evidence="29">Cytokine receptor family 2 member 12</fullName>
    </alternativeName>
    <alternativeName>
        <fullName evidence="24">Interleukin-22 receptor subunit alpha-1</fullName>
    </alternativeName>
    <alternativeName>
        <fullName evidence="28">Interleukin-28 receptor subunit alpha</fullName>
    </alternativeName>
    <alternativeName>
        <fullName evidence="30">Myomesin family member 3</fullName>
    </alternativeName>
    <alternativeName>
        <fullName evidence="25">Myomesin-3</fullName>
    </alternativeName>
</protein>
<dbReference type="InterPro" id="IPR003598">
    <property type="entry name" value="Ig_sub2"/>
</dbReference>
<dbReference type="InterPro" id="IPR010736">
    <property type="entry name" value="SHIPPO-rpt"/>
</dbReference>
<keyword evidence="14" id="KW-0472">Membrane</keyword>
<feature type="domain" description="Fibronectin type-III" evidence="33">
    <location>
        <begin position="270"/>
        <end position="370"/>
    </location>
</feature>
<evidence type="ECO:0000256" key="24">
    <source>
        <dbReference type="ARBA" id="ARBA00071143"/>
    </source>
</evidence>
<dbReference type="PROSITE" id="PS50853">
    <property type="entry name" value="FN3"/>
    <property type="match status" value="6"/>
</dbReference>
<comment type="subcellular location">
    <subcellularLocation>
        <location evidence="1">Cell membrane</location>
        <topology evidence="1">Single-pass type I membrane protein</topology>
    </subcellularLocation>
    <subcellularLocation>
        <location evidence="19">Cytoplasm</location>
        <location evidence="19">Myofibril</location>
        <location evidence="19">Sarcomere</location>
        <location evidence="19">M line</location>
    </subcellularLocation>
</comment>
<dbReference type="InterPro" id="IPR003599">
    <property type="entry name" value="Ig_sub"/>
</dbReference>
<name>A0AA41N1J7_SCICA</name>
<feature type="domain" description="Fibronectin type-III" evidence="33">
    <location>
        <begin position="1227"/>
        <end position="1321"/>
    </location>
</feature>
<dbReference type="FunFam" id="2.60.40.10:FF:000192">
    <property type="entry name" value="Myomesin 1"/>
    <property type="match status" value="1"/>
</dbReference>
<organism evidence="34 35">
    <name type="scientific">Sciurus carolinensis</name>
    <name type="common">Eastern gray squirrel</name>
    <dbReference type="NCBI Taxonomy" id="30640"/>
    <lineage>
        <taxon>Eukaryota</taxon>
        <taxon>Metazoa</taxon>
        <taxon>Chordata</taxon>
        <taxon>Craniata</taxon>
        <taxon>Vertebrata</taxon>
        <taxon>Euteleostomi</taxon>
        <taxon>Mammalia</taxon>
        <taxon>Eutheria</taxon>
        <taxon>Euarchontoglires</taxon>
        <taxon>Glires</taxon>
        <taxon>Rodentia</taxon>
        <taxon>Sciuromorpha</taxon>
        <taxon>Sciuridae</taxon>
        <taxon>Sciurinae</taxon>
        <taxon>Sciurini</taxon>
        <taxon>Sciurus</taxon>
    </lineage>
</organism>
<evidence type="ECO:0000256" key="26">
    <source>
        <dbReference type="ARBA" id="ARBA00073656"/>
    </source>
</evidence>
<dbReference type="PANTHER" id="PTHR13817">
    <property type="entry name" value="TITIN"/>
    <property type="match status" value="1"/>
</dbReference>
<keyword evidence="9" id="KW-0677">Repeat</keyword>
<evidence type="ECO:0000256" key="11">
    <source>
        <dbReference type="ARBA" id="ARBA00022989"/>
    </source>
</evidence>
<evidence type="ECO:0000256" key="6">
    <source>
        <dbReference type="ARBA" id="ARBA00022553"/>
    </source>
</evidence>
<keyword evidence="35" id="KW-1185">Reference proteome</keyword>
<evidence type="ECO:0000256" key="15">
    <source>
        <dbReference type="ARBA" id="ARBA00023157"/>
    </source>
</evidence>
<evidence type="ECO:0000256" key="19">
    <source>
        <dbReference type="ARBA" id="ARBA00037833"/>
    </source>
</evidence>
<dbReference type="InterPro" id="IPR013783">
    <property type="entry name" value="Ig-like_fold"/>
</dbReference>
<comment type="function">
    <text evidence="22">Component of the receptor for IL20, IL22 and IL24. Component of IL22 receptor formed by IL22RA1 and IL10RB enabling IL22 signaling via JAK/STAT pathways. IL22 also induces activation of MAPK1/MAPK3 and Akt kinases pathways. Component of one of the receptor for IL20 and IL24 formed by IL22RA1 and IL20RB also signaling through STATs activation. Mediates IL24 antiangiogenic activity as well as IL24 inhibitory effect on endothelial cell tube formation and differentiation.</text>
</comment>
<dbReference type="InterPro" id="IPR007110">
    <property type="entry name" value="Ig-like_dom"/>
</dbReference>
<keyword evidence="18" id="KW-0393">Immunoglobulin domain</keyword>
<dbReference type="FunFam" id="2.60.40.10:FF:000069">
    <property type="entry name" value="Alpha-protein kinase 3"/>
    <property type="match status" value="1"/>
</dbReference>
<dbReference type="PANTHER" id="PTHR13817:SF89">
    <property type="entry name" value="MYOMESIN-3"/>
    <property type="match status" value="1"/>
</dbReference>
<dbReference type="FunFam" id="2.60.40.10:FF:000821">
    <property type="entry name" value="Myomesin 3"/>
    <property type="match status" value="1"/>
</dbReference>
<comment type="function">
    <text evidence="21">The IFNLR1/IL10RB dimer is a receptor for the cytokine ligands IFNL2 and IFNL3 and mediates their antiviral activity. The ligand/receptor complex stimulate the activation of the JAK/STAT signaling pathway leading to the expression of IFN-stimulated genes (ISG), which contribute to the antiviral state. Determines the cell type specificity of the lambda interferon action. Shows a more restricted pattern of expression in the epithelial tissues thereby limiting responses to lambda interferons primarily to epithelial cells of the respiratory, gastrointestinal, and reproductive tracts. Seems not to be essential for early virus-activated host defense in vaginal infection, but plays an important role in Toll-like receptor (TLR)-induced antiviral defense. Plays a significant role in the antiviral immune defense in the intestinal epithelium.</text>
</comment>